<dbReference type="PANTHER" id="PTHR22642:SF2">
    <property type="entry name" value="PROTEIN LONG AFTER FAR-RED 3"/>
    <property type="match status" value="1"/>
</dbReference>
<comment type="caution">
    <text evidence="2">The sequence shown here is derived from an EMBL/GenBank/DDBJ whole genome shotgun (WGS) entry which is preliminary data.</text>
</comment>
<protein>
    <recommendedName>
        <fullName evidence="4">Amidohydrolase 3 domain-containing protein</fullName>
    </recommendedName>
</protein>
<dbReference type="AlphaFoldDB" id="A0AAE0G448"/>
<keyword evidence="1" id="KW-0732">Signal</keyword>
<dbReference type="InterPro" id="IPR011059">
    <property type="entry name" value="Metal-dep_hydrolase_composite"/>
</dbReference>
<dbReference type="GO" id="GO:0016810">
    <property type="term" value="F:hydrolase activity, acting on carbon-nitrogen (but not peptide) bonds"/>
    <property type="evidence" value="ECO:0007669"/>
    <property type="project" value="InterPro"/>
</dbReference>
<evidence type="ECO:0000256" key="1">
    <source>
        <dbReference type="SAM" id="SignalP"/>
    </source>
</evidence>
<sequence>MLKPVALSLSLLFLGLAIFWPAVEEGMKGCPAGFKSGQIPSWHAPVQGHSQEATSKFIFKEGTIWTGSADEPKYAEAFGVDEFGRIVSVGSLDEVSDTASDDACFIGLEGAFVVPGFTDSHVHLLL</sequence>
<feature type="non-terminal residue" evidence="2">
    <location>
        <position position="126"/>
    </location>
</feature>
<dbReference type="Proteomes" id="UP001190700">
    <property type="component" value="Unassembled WGS sequence"/>
</dbReference>
<feature type="chain" id="PRO_5042111642" description="Amidohydrolase 3 domain-containing protein" evidence="1">
    <location>
        <begin position="18"/>
        <end position="126"/>
    </location>
</feature>
<dbReference type="PANTHER" id="PTHR22642">
    <property type="entry name" value="IMIDAZOLONEPROPIONASE"/>
    <property type="match status" value="1"/>
</dbReference>
<reference evidence="2 3" key="1">
    <citation type="journal article" date="2015" name="Genome Biol. Evol.">
        <title>Comparative Genomics of a Bacterivorous Green Alga Reveals Evolutionary Causalities and Consequences of Phago-Mixotrophic Mode of Nutrition.</title>
        <authorList>
            <person name="Burns J.A."/>
            <person name="Paasch A."/>
            <person name="Narechania A."/>
            <person name="Kim E."/>
        </authorList>
    </citation>
    <scope>NUCLEOTIDE SEQUENCE [LARGE SCALE GENOMIC DNA]</scope>
    <source>
        <strain evidence="2 3">PLY_AMNH</strain>
    </source>
</reference>
<organism evidence="2 3">
    <name type="scientific">Cymbomonas tetramitiformis</name>
    <dbReference type="NCBI Taxonomy" id="36881"/>
    <lineage>
        <taxon>Eukaryota</taxon>
        <taxon>Viridiplantae</taxon>
        <taxon>Chlorophyta</taxon>
        <taxon>Pyramimonadophyceae</taxon>
        <taxon>Pyramimonadales</taxon>
        <taxon>Pyramimonadaceae</taxon>
        <taxon>Cymbomonas</taxon>
    </lineage>
</organism>
<feature type="signal peptide" evidence="1">
    <location>
        <begin position="1"/>
        <end position="17"/>
    </location>
</feature>
<evidence type="ECO:0000313" key="3">
    <source>
        <dbReference type="Proteomes" id="UP001190700"/>
    </source>
</evidence>
<keyword evidence="3" id="KW-1185">Reference proteome</keyword>
<name>A0AAE0G448_9CHLO</name>
<dbReference type="EMBL" id="LGRX02010316">
    <property type="protein sequence ID" value="KAK3270561.1"/>
    <property type="molecule type" value="Genomic_DNA"/>
</dbReference>
<proteinExistence type="predicted"/>
<gene>
    <name evidence="2" type="ORF">CYMTET_21044</name>
</gene>
<accession>A0AAE0G448</accession>
<dbReference type="SUPFAM" id="SSF51338">
    <property type="entry name" value="Composite domain of metallo-dependent hydrolases"/>
    <property type="match status" value="1"/>
</dbReference>
<evidence type="ECO:0000313" key="2">
    <source>
        <dbReference type="EMBL" id="KAK3270561.1"/>
    </source>
</evidence>
<evidence type="ECO:0008006" key="4">
    <source>
        <dbReference type="Google" id="ProtNLM"/>
    </source>
</evidence>
<dbReference type="Gene3D" id="2.30.40.10">
    <property type="entry name" value="Urease, subunit C, domain 1"/>
    <property type="match status" value="1"/>
</dbReference>